<dbReference type="SUPFAM" id="SSF51197">
    <property type="entry name" value="Clavaminate synthase-like"/>
    <property type="match status" value="1"/>
</dbReference>
<dbReference type="PROSITE" id="PS01261">
    <property type="entry name" value="UPF0020"/>
    <property type="match status" value="1"/>
</dbReference>
<dbReference type="GO" id="GO:0003723">
    <property type="term" value="F:RNA binding"/>
    <property type="evidence" value="ECO:0007669"/>
    <property type="project" value="InterPro"/>
</dbReference>
<dbReference type="GO" id="GO:0051213">
    <property type="term" value="F:dioxygenase activity"/>
    <property type="evidence" value="ECO:0007669"/>
    <property type="project" value="UniProtKB-KW"/>
</dbReference>
<keyword evidence="3" id="KW-0489">Methyltransferase</keyword>
<keyword evidence="9" id="KW-1185">Reference proteome</keyword>
<dbReference type="PROSITE" id="PS51471">
    <property type="entry name" value="FE2OG_OXY"/>
    <property type="match status" value="1"/>
</dbReference>
<feature type="compositionally biased region" description="Basic and acidic residues" evidence="6">
    <location>
        <begin position="53"/>
        <end position="82"/>
    </location>
</feature>
<dbReference type="InterPro" id="IPR037151">
    <property type="entry name" value="AlkB-like_sf"/>
</dbReference>
<dbReference type="GO" id="GO:0043527">
    <property type="term" value="C:tRNA methyltransferase complex"/>
    <property type="evidence" value="ECO:0007669"/>
    <property type="project" value="UniProtKB-ARBA"/>
</dbReference>
<evidence type="ECO:0000313" key="8">
    <source>
        <dbReference type="EMBL" id="CAB9511184.1"/>
    </source>
</evidence>
<gene>
    <name evidence="8" type="ORF">SEMRO_472_G149920.1</name>
</gene>
<keyword evidence="8" id="KW-0223">Dioxygenase</keyword>
<evidence type="ECO:0000256" key="5">
    <source>
        <dbReference type="ARBA" id="ARBA00022694"/>
    </source>
</evidence>
<evidence type="ECO:0000256" key="2">
    <source>
        <dbReference type="ARBA" id="ARBA00022490"/>
    </source>
</evidence>
<keyword evidence="8" id="KW-0560">Oxidoreductase</keyword>
<name>A0A9N8E1U2_9STRA</name>
<dbReference type="GO" id="GO:0016423">
    <property type="term" value="F:tRNA (guanine) methyltransferase activity"/>
    <property type="evidence" value="ECO:0007669"/>
    <property type="project" value="TreeGrafter"/>
</dbReference>
<dbReference type="PANTHER" id="PTHR14911">
    <property type="entry name" value="THUMP DOMAIN-CONTAINING"/>
    <property type="match status" value="1"/>
</dbReference>
<dbReference type="AlphaFoldDB" id="A0A9N8E1U2"/>
<dbReference type="Gene3D" id="2.60.120.590">
    <property type="entry name" value="Alpha-ketoglutarate-dependent dioxygenase AlkB-like"/>
    <property type="match status" value="1"/>
</dbReference>
<evidence type="ECO:0000256" key="1">
    <source>
        <dbReference type="ARBA" id="ARBA00004496"/>
    </source>
</evidence>
<dbReference type="SUPFAM" id="SSF53335">
    <property type="entry name" value="S-adenosyl-L-methionine-dependent methyltransferases"/>
    <property type="match status" value="1"/>
</dbReference>
<keyword evidence="4" id="KW-0808">Transferase</keyword>
<evidence type="ECO:0000256" key="6">
    <source>
        <dbReference type="SAM" id="MobiDB-lite"/>
    </source>
</evidence>
<dbReference type="CDD" id="cd02440">
    <property type="entry name" value="AdoMet_MTases"/>
    <property type="match status" value="1"/>
</dbReference>
<protein>
    <submittedName>
        <fullName evidence="8">Ketoglutarate-dependent dioxygenase alkB homolog 3</fullName>
    </submittedName>
</protein>
<dbReference type="Pfam" id="PF01170">
    <property type="entry name" value="UPF0020"/>
    <property type="match status" value="1"/>
</dbReference>
<sequence>MDKYEIGLSTPCVYYDEDFLSPEEASDAYDELWKTTAWEKTSKINRYVALHEEPQQEHQQEQEEESHTYKYRDAPDQDESQRRPFTTTIRTICEKAETWYNNHHHPGGETPAPVKFNVCLLNFYENGSQRIGWHCDREEIGRSTPIASISLGATRQFQVRAKQGLERLTIDLTHGSLTIMENICQMQYLHCLPKMNHVTEGRINLTFRCKTAETPGEEEHERRDKWLERMTQLNEQDNDDNDDFGKVYPNQSLALQQEHGSDSNESAAVFGDIRETEEQLQDKLKIMNVVFTAKTNIGAEGYAAAEIQQLLSIRFQDNSNWTVVPRPWGAAGYVAIGTLQSPQITTDNNTNNDDSDSASQAKLSSELLKLRASIYVMQFHDRFDLADVVTHAKLENTAQVGGEELYQFYKQRLESNTARIPTLQQQPNKKKKKITFRVTCERIGERHNFQAPNVEFEIGGAMSEYFANVKPKMEDYDVNIRVDVINTHVMVGTQLNLVDLSRRHAYRFRNKVTIKTNLAYIMLQCANMQPHDTVLDPFCGSGTILLEAMEVEPTVRCIGIDVNRRSVDGARENARAVVGDNNSSNNGKFEFYCVDVRAFRKHIPEDKSIDCIVSNLPWGVQTGHKKSVTDLQSMYEIFLRTAWYTLKDHGRIVMLVLRGLQLTRILRKLGGRYRVLRANVVRTSNNLPCIVVVEKLPRDVLNDTVKGQLAYMSQFVSVSREMYQAIHHEDIADGIDVPETRPHQDSGS</sequence>
<dbReference type="InterPro" id="IPR005123">
    <property type="entry name" value="Oxoglu/Fe-dep_dioxygenase_dom"/>
</dbReference>
<feature type="domain" description="Fe2OG dioxygenase" evidence="7">
    <location>
        <begin position="115"/>
        <end position="211"/>
    </location>
</feature>
<dbReference type="EMBL" id="CAICTM010000471">
    <property type="protein sequence ID" value="CAB9511184.1"/>
    <property type="molecule type" value="Genomic_DNA"/>
</dbReference>
<evidence type="ECO:0000256" key="3">
    <source>
        <dbReference type="ARBA" id="ARBA00022603"/>
    </source>
</evidence>
<evidence type="ECO:0000259" key="7">
    <source>
        <dbReference type="PROSITE" id="PS51471"/>
    </source>
</evidence>
<comment type="caution">
    <text evidence="8">The sequence shown here is derived from an EMBL/GenBank/DDBJ whole genome shotgun (WGS) entry which is preliminary data.</text>
</comment>
<dbReference type="PRINTS" id="PR00507">
    <property type="entry name" value="N12N6MTFRASE"/>
</dbReference>
<comment type="subcellular location">
    <subcellularLocation>
        <location evidence="1">Cytoplasm</location>
    </subcellularLocation>
</comment>
<dbReference type="InterPro" id="IPR053943">
    <property type="entry name" value="RlmKL-like_Mtase_CS"/>
</dbReference>
<evidence type="ECO:0000313" key="9">
    <source>
        <dbReference type="Proteomes" id="UP001153069"/>
    </source>
</evidence>
<evidence type="ECO:0000256" key="4">
    <source>
        <dbReference type="ARBA" id="ARBA00022679"/>
    </source>
</evidence>
<dbReference type="Proteomes" id="UP001153069">
    <property type="component" value="Unassembled WGS sequence"/>
</dbReference>
<dbReference type="Pfam" id="PF13532">
    <property type="entry name" value="2OG-FeII_Oxy_2"/>
    <property type="match status" value="1"/>
</dbReference>
<dbReference type="Gene3D" id="3.30.2130.30">
    <property type="match status" value="1"/>
</dbReference>
<dbReference type="GO" id="GO:0030488">
    <property type="term" value="P:tRNA methylation"/>
    <property type="evidence" value="ECO:0007669"/>
    <property type="project" value="TreeGrafter"/>
</dbReference>
<keyword evidence="5" id="KW-0819">tRNA processing</keyword>
<dbReference type="OrthoDB" id="545910at2759"/>
<dbReference type="Gene3D" id="3.40.50.150">
    <property type="entry name" value="Vaccinia Virus protein VP39"/>
    <property type="match status" value="1"/>
</dbReference>
<dbReference type="InterPro" id="IPR000241">
    <property type="entry name" value="RlmKL-like_Mtase"/>
</dbReference>
<dbReference type="Pfam" id="PF02926">
    <property type="entry name" value="THUMP"/>
    <property type="match status" value="1"/>
</dbReference>
<organism evidence="8 9">
    <name type="scientific">Seminavis robusta</name>
    <dbReference type="NCBI Taxonomy" id="568900"/>
    <lineage>
        <taxon>Eukaryota</taxon>
        <taxon>Sar</taxon>
        <taxon>Stramenopiles</taxon>
        <taxon>Ochrophyta</taxon>
        <taxon>Bacillariophyta</taxon>
        <taxon>Bacillariophyceae</taxon>
        <taxon>Bacillariophycidae</taxon>
        <taxon>Naviculales</taxon>
        <taxon>Naviculaceae</taxon>
        <taxon>Seminavis</taxon>
    </lineage>
</organism>
<accession>A0A9N8E1U2</accession>
<dbReference type="PANTHER" id="PTHR14911:SF13">
    <property type="entry name" value="TRNA (GUANINE(6)-N2)-METHYLTRANSFERASE THUMP3"/>
    <property type="match status" value="1"/>
</dbReference>
<dbReference type="InterPro" id="IPR027450">
    <property type="entry name" value="AlkB-like"/>
</dbReference>
<reference evidence="8" key="1">
    <citation type="submission" date="2020-06" db="EMBL/GenBank/DDBJ databases">
        <authorList>
            <consortium name="Plant Systems Biology data submission"/>
        </authorList>
    </citation>
    <scope>NUCLEOTIDE SEQUENCE</scope>
    <source>
        <strain evidence="8">D6</strain>
    </source>
</reference>
<dbReference type="InterPro" id="IPR004114">
    <property type="entry name" value="THUMP_dom"/>
</dbReference>
<keyword evidence="2" id="KW-0963">Cytoplasm</keyword>
<dbReference type="InterPro" id="IPR029063">
    <property type="entry name" value="SAM-dependent_MTases_sf"/>
</dbReference>
<proteinExistence type="predicted"/>
<dbReference type="GO" id="GO:0005737">
    <property type="term" value="C:cytoplasm"/>
    <property type="evidence" value="ECO:0007669"/>
    <property type="project" value="UniProtKB-SubCell"/>
</dbReference>
<feature type="region of interest" description="Disordered" evidence="6">
    <location>
        <begin position="53"/>
        <end position="84"/>
    </location>
</feature>